<dbReference type="Proteomes" id="UP000323632">
    <property type="component" value="Unassembled WGS sequence"/>
</dbReference>
<proteinExistence type="predicted"/>
<name>A0A5M6CJX0_9BACT</name>
<organism evidence="1 2">
    <name type="scientific">Taibaiella lutea</name>
    <dbReference type="NCBI Taxonomy" id="2608001"/>
    <lineage>
        <taxon>Bacteria</taxon>
        <taxon>Pseudomonadati</taxon>
        <taxon>Bacteroidota</taxon>
        <taxon>Chitinophagia</taxon>
        <taxon>Chitinophagales</taxon>
        <taxon>Chitinophagaceae</taxon>
        <taxon>Taibaiella</taxon>
    </lineage>
</organism>
<evidence type="ECO:0000313" key="1">
    <source>
        <dbReference type="EMBL" id="KAA5533409.1"/>
    </source>
</evidence>
<gene>
    <name evidence="1" type="ORF">F0919_12775</name>
</gene>
<protein>
    <recommendedName>
        <fullName evidence="3">Type II toxin-antitoxin system RelE/ParE family toxin</fullName>
    </recommendedName>
</protein>
<sequence>MGERKQVTILENVVETVSEIAFFIESKGMPDTAKKYVDDVFAFLEKLSVPNVKHRFCEYKRWESLEYSCINYKRKYVIAYLDLSEEIIICDFVPAKLLFEK</sequence>
<reference evidence="1 2" key="1">
    <citation type="submission" date="2019-09" db="EMBL/GenBank/DDBJ databases">
        <title>Genome sequence and assembly of Taibaiella sp.</title>
        <authorList>
            <person name="Chhetri G."/>
        </authorList>
    </citation>
    <scope>NUCLEOTIDE SEQUENCE [LARGE SCALE GENOMIC DNA]</scope>
    <source>
        <strain evidence="1 2">KVB11</strain>
    </source>
</reference>
<dbReference type="RefSeq" id="WP_150033156.1">
    <property type="nucleotide sequence ID" value="NZ_VWSH01000003.1"/>
</dbReference>
<evidence type="ECO:0008006" key="3">
    <source>
        <dbReference type="Google" id="ProtNLM"/>
    </source>
</evidence>
<dbReference type="AlphaFoldDB" id="A0A5M6CJX0"/>
<accession>A0A5M6CJX0</accession>
<evidence type="ECO:0000313" key="2">
    <source>
        <dbReference type="Proteomes" id="UP000323632"/>
    </source>
</evidence>
<dbReference type="EMBL" id="VWSH01000003">
    <property type="protein sequence ID" value="KAA5533409.1"/>
    <property type="molecule type" value="Genomic_DNA"/>
</dbReference>
<comment type="caution">
    <text evidence="1">The sequence shown here is derived from an EMBL/GenBank/DDBJ whole genome shotgun (WGS) entry which is preliminary data.</text>
</comment>
<keyword evidence="2" id="KW-1185">Reference proteome</keyword>